<protein>
    <submittedName>
        <fullName evidence="2">TIGR02281 family clan AA aspartic protease</fullName>
        <ecNumber evidence="2">3.4.23.-</ecNumber>
    </submittedName>
</protein>
<dbReference type="GO" id="GO:0004190">
    <property type="term" value="F:aspartic-type endopeptidase activity"/>
    <property type="evidence" value="ECO:0007669"/>
    <property type="project" value="InterPro"/>
</dbReference>
<evidence type="ECO:0000256" key="1">
    <source>
        <dbReference type="SAM" id="Phobius"/>
    </source>
</evidence>
<keyword evidence="2" id="KW-0378">Hydrolase</keyword>
<dbReference type="NCBIfam" id="TIGR02281">
    <property type="entry name" value="clan_AA_DTGA"/>
    <property type="match status" value="1"/>
</dbReference>
<organism evidence="2 3">
    <name type="scientific">Gymnodinialimonas ceratoperidinii</name>
    <dbReference type="NCBI Taxonomy" id="2856823"/>
    <lineage>
        <taxon>Bacteria</taxon>
        <taxon>Pseudomonadati</taxon>
        <taxon>Pseudomonadota</taxon>
        <taxon>Alphaproteobacteria</taxon>
        <taxon>Rhodobacterales</taxon>
        <taxon>Paracoccaceae</taxon>
        <taxon>Gymnodinialimonas</taxon>
    </lineage>
</organism>
<feature type="transmembrane region" description="Helical" evidence="1">
    <location>
        <begin position="37"/>
        <end position="56"/>
    </location>
</feature>
<reference evidence="2 3" key="1">
    <citation type="submission" date="2021-07" db="EMBL/GenBank/DDBJ databases">
        <title>A novel Jannaschia species isolated from marine dinoflagellate Ceratoperidinium margalefii.</title>
        <authorList>
            <person name="Jiang Y."/>
            <person name="Li Z."/>
        </authorList>
    </citation>
    <scope>NUCLEOTIDE SEQUENCE [LARGE SCALE GENOMIC DNA]</scope>
    <source>
        <strain evidence="2 3">J12C1-MA-4</strain>
    </source>
</reference>
<accession>A0A8F6TU73</accession>
<dbReference type="CDD" id="cd05483">
    <property type="entry name" value="retropepsin_like_bacteria"/>
    <property type="match status" value="1"/>
</dbReference>
<keyword evidence="3" id="KW-1185">Reference proteome</keyword>
<dbReference type="InterPro" id="IPR034122">
    <property type="entry name" value="Retropepsin-like_bacterial"/>
</dbReference>
<dbReference type="PROSITE" id="PS00141">
    <property type="entry name" value="ASP_PROTEASE"/>
    <property type="match status" value="1"/>
</dbReference>
<evidence type="ECO:0000313" key="3">
    <source>
        <dbReference type="Proteomes" id="UP000825009"/>
    </source>
</evidence>
<dbReference type="AlphaFoldDB" id="A0A8F6TU73"/>
<evidence type="ECO:0000313" key="2">
    <source>
        <dbReference type="EMBL" id="QXT38760.1"/>
    </source>
</evidence>
<feature type="transmembrane region" description="Helical" evidence="1">
    <location>
        <begin position="6"/>
        <end position="25"/>
    </location>
</feature>
<proteinExistence type="predicted"/>
<dbReference type="InterPro" id="IPR011969">
    <property type="entry name" value="Clan_AA_Asp_peptidase_C"/>
</dbReference>
<keyword evidence="1" id="KW-1133">Transmembrane helix</keyword>
<keyword evidence="2" id="KW-0645">Protease</keyword>
<name>A0A8F6TU73_9RHOB</name>
<sequence>METEDIPRLIYLIVLLCAVAGYFLWGQRGQLGKMARYLAVWGFIFLGAIVAVGLWTEISNQIAPRQSVMQSGAITVPRASDGHFYLTLEVNGVPTRFVVDTGASAIVLSLPDAVRAGIKTDDLIFSGRATTANGRVETAPTRVETLSLGGIVDENVRVIVNGGDMSGSLLGMTYLNRFSRLEIADGRLILER</sequence>
<keyword evidence="1" id="KW-0812">Transmembrane</keyword>
<dbReference type="Pfam" id="PF13975">
    <property type="entry name" value="gag-asp_proteas"/>
    <property type="match status" value="1"/>
</dbReference>
<dbReference type="EMBL" id="CP079194">
    <property type="protein sequence ID" value="QXT38760.1"/>
    <property type="molecule type" value="Genomic_DNA"/>
</dbReference>
<dbReference type="GO" id="GO:0006508">
    <property type="term" value="P:proteolysis"/>
    <property type="evidence" value="ECO:0007669"/>
    <property type="project" value="UniProtKB-KW"/>
</dbReference>
<dbReference type="InterPro" id="IPR001969">
    <property type="entry name" value="Aspartic_peptidase_AS"/>
</dbReference>
<dbReference type="RefSeq" id="WP_219000956.1">
    <property type="nucleotide sequence ID" value="NZ_CP079194.1"/>
</dbReference>
<keyword evidence="1" id="KW-0472">Membrane</keyword>
<dbReference type="Proteomes" id="UP000825009">
    <property type="component" value="Chromosome"/>
</dbReference>
<gene>
    <name evidence="2" type="ORF">KYE46_12550</name>
</gene>
<dbReference type="EC" id="3.4.23.-" evidence="2"/>
<dbReference type="KEGG" id="gce:KYE46_12550"/>